<dbReference type="RefSeq" id="WP_139585237.1">
    <property type="nucleotide sequence ID" value="NZ_VDFY01000162.1"/>
</dbReference>
<dbReference type="PANTHER" id="PTHR45527:SF1">
    <property type="entry name" value="FATTY ACID SYNTHASE"/>
    <property type="match status" value="1"/>
</dbReference>
<gene>
    <name evidence="2" type="ORF">FHG89_16295</name>
</gene>
<dbReference type="EMBL" id="VDFY01000162">
    <property type="protein sequence ID" value="TNH28005.1"/>
    <property type="molecule type" value="Genomic_DNA"/>
</dbReference>
<dbReference type="PANTHER" id="PTHR45527">
    <property type="entry name" value="NONRIBOSOMAL PEPTIDE SYNTHETASE"/>
    <property type="match status" value="1"/>
</dbReference>
<dbReference type="Pfam" id="PF00550">
    <property type="entry name" value="PP-binding"/>
    <property type="match status" value="1"/>
</dbReference>
<dbReference type="GO" id="GO:0031177">
    <property type="term" value="F:phosphopantetheine binding"/>
    <property type="evidence" value="ECO:0007669"/>
    <property type="project" value="TreeGrafter"/>
</dbReference>
<dbReference type="InterPro" id="IPR036736">
    <property type="entry name" value="ACP-like_sf"/>
</dbReference>
<dbReference type="Proteomes" id="UP000306145">
    <property type="component" value="Unassembled WGS sequence"/>
</dbReference>
<protein>
    <recommendedName>
        <fullName evidence="1">Carrier domain-containing protein</fullName>
    </recommendedName>
</protein>
<comment type="caution">
    <text evidence="2">The sequence shown here is derived from an EMBL/GenBank/DDBJ whole genome shotgun (WGS) entry which is preliminary data.</text>
</comment>
<evidence type="ECO:0000313" key="2">
    <source>
        <dbReference type="EMBL" id="TNH28005.1"/>
    </source>
</evidence>
<dbReference type="AlphaFoldDB" id="A0A5C4QLR3"/>
<dbReference type="PROSITE" id="PS50075">
    <property type="entry name" value="CARRIER"/>
    <property type="match status" value="1"/>
</dbReference>
<evidence type="ECO:0000259" key="1">
    <source>
        <dbReference type="PROSITE" id="PS50075"/>
    </source>
</evidence>
<dbReference type="Gene3D" id="1.10.1200.10">
    <property type="entry name" value="ACP-like"/>
    <property type="match status" value="1"/>
</dbReference>
<organism evidence="2 3">
    <name type="scientific">Micromonospora orduensis</name>
    <dbReference type="NCBI Taxonomy" id="1420891"/>
    <lineage>
        <taxon>Bacteria</taxon>
        <taxon>Bacillati</taxon>
        <taxon>Actinomycetota</taxon>
        <taxon>Actinomycetes</taxon>
        <taxon>Micromonosporales</taxon>
        <taxon>Micromonosporaceae</taxon>
        <taxon>Micromonospora</taxon>
    </lineage>
</organism>
<dbReference type="GO" id="GO:0043041">
    <property type="term" value="P:amino acid activation for nonribosomal peptide biosynthetic process"/>
    <property type="evidence" value="ECO:0007669"/>
    <property type="project" value="TreeGrafter"/>
</dbReference>
<dbReference type="SUPFAM" id="SSF47336">
    <property type="entry name" value="ACP-like"/>
    <property type="match status" value="1"/>
</dbReference>
<keyword evidence="3" id="KW-1185">Reference proteome</keyword>
<reference evidence="2 3" key="1">
    <citation type="submission" date="2019-06" db="EMBL/GenBank/DDBJ databases">
        <title>Micromonospora ordensis sp. nov., isolated from deep marine sediment.</title>
        <authorList>
            <person name="Veyisoglu A."/>
            <person name="Carro L."/>
            <person name="Klenk H.-P."/>
            <person name="Sahin N."/>
        </authorList>
    </citation>
    <scope>NUCLEOTIDE SEQUENCE [LARGE SCALE GENOMIC DNA]</scope>
    <source>
        <strain evidence="2 3">S2509</strain>
    </source>
</reference>
<dbReference type="GO" id="GO:0044550">
    <property type="term" value="P:secondary metabolite biosynthetic process"/>
    <property type="evidence" value="ECO:0007669"/>
    <property type="project" value="TreeGrafter"/>
</dbReference>
<dbReference type="GO" id="GO:0005737">
    <property type="term" value="C:cytoplasm"/>
    <property type="evidence" value="ECO:0007669"/>
    <property type="project" value="TreeGrafter"/>
</dbReference>
<dbReference type="InterPro" id="IPR009081">
    <property type="entry name" value="PP-bd_ACP"/>
</dbReference>
<feature type="domain" description="Carrier" evidence="1">
    <location>
        <begin position="15"/>
        <end position="90"/>
    </location>
</feature>
<evidence type="ECO:0000313" key="3">
    <source>
        <dbReference type="Proteomes" id="UP000306145"/>
    </source>
</evidence>
<sequence length="96" mass="10594">MSESREQFVDSAFIEPDGEVEQSIARIIADVLAVDRVGRTDSFYDFGGTSLAAIKICARLAQERGWRAEPAWLFINDVVADFALRVRSESVLAAEA</sequence>
<proteinExistence type="predicted"/>
<dbReference type="OrthoDB" id="518159at2"/>
<accession>A0A5C4QLR3</accession>
<name>A0A5C4QLR3_9ACTN</name>